<dbReference type="SUPFAM" id="SSF63867">
    <property type="entry name" value="MoeA C-terminal domain-like"/>
    <property type="match status" value="1"/>
</dbReference>
<evidence type="ECO:0000256" key="6">
    <source>
        <dbReference type="ARBA" id="ARBA00022505"/>
    </source>
</evidence>
<evidence type="ECO:0000256" key="9">
    <source>
        <dbReference type="RuleBase" id="RU365090"/>
    </source>
</evidence>
<accession>A0A845QW02</accession>
<dbReference type="Gene3D" id="3.40.980.10">
    <property type="entry name" value="MoaB/Mog-like domain"/>
    <property type="match status" value="1"/>
</dbReference>
<dbReference type="Pfam" id="PF03454">
    <property type="entry name" value="MoeA_C"/>
    <property type="match status" value="1"/>
</dbReference>
<dbReference type="SUPFAM" id="SSF53218">
    <property type="entry name" value="Molybdenum cofactor biosynthesis proteins"/>
    <property type="match status" value="1"/>
</dbReference>
<dbReference type="UniPathway" id="UPA00344"/>
<feature type="domain" description="MoaB/Mog" evidence="10">
    <location>
        <begin position="178"/>
        <end position="317"/>
    </location>
</feature>
<dbReference type="InterPro" id="IPR005110">
    <property type="entry name" value="MoeA_linker/N"/>
</dbReference>
<evidence type="ECO:0000256" key="5">
    <source>
        <dbReference type="ARBA" id="ARBA00021108"/>
    </source>
</evidence>
<dbReference type="SUPFAM" id="SSF63882">
    <property type="entry name" value="MoeA N-terminal region -like"/>
    <property type="match status" value="1"/>
</dbReference>
<dbReference type="CDD" id="cd00887">
    <property type="entry name" value="MoeA"/>
    <property type="match status" value="1"/>
</dbReference>
<dbReference type="Gene3D" id="2.170.190.11">
    <property type="entry name" value="Molybdopterin biosynthesis moea protein, domain 3"/>
    <property type="match status" value="1"/>
</dbReference>
<keyword evidence="9" id="KW-0460">Magnesium</keyword>
<dbReference type="Gene3D" id="2.40.340.10">
    <property type="entry name" value="MoeA, C-terminal, domain IV"/>
    <property type="match status" value="1"/>
</dbReference>
<comment type="pathway">
    <text evidence="2 9">Cofactor biosynthesis; molybdopterin biosynthesis.</text>
</comment>
<dbReference type="GO" id="GO:0006777">
    <property type="term" value="P:Mo-molybdopterin cofactor biosynthetic process"/>
    <property type="evidence" value="ECO:0007669"/>
    <property type="project" value="UniProtKB-UniRule"/>
</dbReference>
<evidence type="ECO:0000256" key="2">
    <source>
        <dbReference type="ARBA" id="ARBA00005046"/>
    </source>
</evidence>
<dbReference type="InterPro" id="IPR036135">
    <property type="entry name" value="MoeA_linker/N_sf"/>
</dbReference>
<dbReference type="NCBIfam" id="TIGR00177">
    <property type="entry name" value="molyb_syn"/>
    <property type="match status" value="1"/>
</dbReference>
<dbReference type="InterPro" id="IPR036688">
    <property type="entry name" value="MoeA_C_domain_IV_sf"/>
</dbReference>
<keyword evidence="12" id="KW-1185">Reference proteome</keyword>
<dbReference type="GO" id="GO:0005829">
    <property type="term" value="C:cytosol"/>
    <property type="evidence" value="ECO:0007669"/>
    <property type="project" value="TreeGrafter"/>
</dbReference>
<evidence type="ECO:0000313" key="11">
    <source>
        <dbReference type="EMBL" id="NBI05969.1"/>
    </source>
</evidence>
<dbReference type="InterPro" id="IPR038987">
    <property type="entry name" value="MoeA-like"/>
</dbReference>
<organism evidence="11 12">
    <name type="scientific">Senegalia massiliensis</name>
    <dbReference type="NCBI Taxonomy" id="1720316"/>
    <lineage>
        <taxon>Bacteria</taxon>
        <taxon>Bacillati</taxon>
        <taxon>Bacillota</taxon>
        <taxon>Clostridia</taxon>
        <taxon>Eubacteriales</taxon>
        <taxon>Clostridiaceae</taxon>
        <taxon>Senegalia</taxon>
    </lineage>
</organism>
<sequence>MIFSKLDSIDQAKLKFEKGLEDFTIETEEINIIDGLDRILAQDIKSNIDIPEFNRSTKDGYAVKRSNIKQRKIIGQVNMGEKTELEITTNQAIYVPTGGMVPKGSDGIIMIEDVHKKDNVLLLNKSISFGENINFKGDEMKKGELLFSKGRKLTPSDIGTLASIGMSKIKVYKKLEFSIISTGDEIVDIDCKAINGKIRDVNKYSLSTEIERIGGKVSSSEIVKDDFELLRKATKRALELSDIVLISGGSSVGIKDYTLKVIESFDNSKVFVHGVSIKPGKPTIISKVGEKIVIGLPGHPTSSLIVFKVFIESFLNEKLNIDYGVRKMKAIIKENFENHTSRETYQLVSLEENKGDFYAIPIKGTSGMIYTLSKSHGYVIIKSKEKGLKKGEKRDVFFL</sequence>
<dbReference type="RefSeq" id="WP_160196455.1">
    <property type="nucleotide sequence ID" value="NZ_QXXA01000004.1"/>
</dbReference>
<dbReference type="GO" id="GO:0061599">
    <property type="term" value="F:molybdopterin molybdotransferase activity"/>
    <property type="evidence" value="ECO:0007669"/>
    <property type="project" value="UniProtKB-UniRule"/>
</dbReference>
<dbReference type="EC" id="2.10.1.1" evidence="4 9"/>
<dbReference type="OrthoDB" id="9804758at2"/>
<dbReference type="Pfam" id="PF00994">
    <property type="entry name" value="MoCF_biosynth"/>
    <property type="match status" value="1"/>
</dbReference>
<comment type="function">
    <text evidence="1 9">Catalyzes the insertion of molybdate into adenylated molybdopterin with the concomitant release of AMP.</text>
</comment>
<evidence type="ECO:0000313" key="12">
    <source>
        <dbReference type="Proteomes" id="UP000467132"/>
    </source>
</evidence>
<keyword evidence="9 11" id="KW-0808">Transferase</keyword>
<dbReference type="InterPro" id="IPR005111">
    <property type="entry name" value="MoeA_C_domain_IV"/>
</dbReference>
<gene>
    <name evidence="11" type="ORF">D3Z33_03740</name>
</gene>
<keyword evidence="7 9" id="KW-0501">Molybdenum cofactor biosynthesis</keyword>
<dbReference type="Proteomes" id="UP000467132">
    <property type="component" value="Unassembled WGS sequence"/>
</dbReference>
<dbReference type="Gene3D" id="3.90.105.10">
    <property type="entry name" value="Molybdopterin biosynthesis moea protein, domain 2"/>
    <property type="match status" value="1"/>
</dbReference>
<comment type="catalytic activity">
    <reaction evidence="8">
        <text>adenylyl-molybdopterin + molybdate = Mo-molybdopterin + AMP + H(+)</text>
        <dbReference type="Rhea" id="RHEA:35047"/>
        <dbReference type="ChEBI" id="CHEBI:15378"/>
        <dbReference type="ChEBI" id="CHEBI:36264"/>
        <dbReference type="ChEBI" id="CHEBI:62727"/>
        <dbReference type="ChEBI" id="CHEBI:71302"/>
        <dbReference type="ChEBI" id="CHEBI:456215"/>
        <dbReference type="EC" id="2.10.1.1"/>
    </reaction>
</comment>
<evidence type="ECO:0000256" key="1">
    <source>
        <dbReference type="ARBA" id="ARBA00002901"/>
    </source>
</evidence>
<evidence type="ECO:0000256" key="8">
    <source>
        <dbReference type="ARBA" id="ARBA00047317"/>
    </source>
</evidence>
<dbReference type="SMART" id="SM00852">
    <property type="entry name" value="MoCF_biosynth"/>
    <property type="match status" value="1"/>
</dbReference>
<evidence type="ECO:0000256" key="4">
    <source>
        <dbReference type="ARBA" id="ARBA00013269"/>
    </source>
</evidence>
<dbReference type="Pfam" id="PF03453">
    <property type="entry name" value="MoeA_N"/>
    <property type="match status" value="1"/>
</dbReference>
<name>A0A845QW02_9CLOT</name>
<keyword evidence="6 9" id="KW-0500">Molybdenum</keyword>
<protein>
    <recommendedName>
        <fullName evidence="5 9">Molybdopterin molybdenumtransferase</fullName>
        <ecNumber evidence="4 9">2.10.1.1</ecNumber>
    </recommendedName>
</protein>
<evidence type="ECO:0000256" key="7">
    <source>
        <dbReference type="ARBA" id="ARBA00023150"/>
    </source>
</evidence>
<evidence type="ECO:0000259" key="10">
    <source>
        <dbReference type="SMART" id="SM00852"/>
    </source>
</evidence>
<comment type="cofactor">
    <cofactor evidence="9">
        <name>Mg(2+)</name>
        <dbReference type="ChEBI" id="CHEBI:18420"/>
    </cofactor>
</comment>
<dbReference type="GO" id="GO:0046872">
    <property type="term" value="F:metal ion binding"/>
    <property type="evidence" value="ECO:0007669"/>
    <property type="project" value="UniProtKB-UniRule"/>
</dbReference>
<comment type="caution">
    <text evidence="11">The sequence shown here is derived from an EMBL/GenBank/DDBJ whole genome shotgun (WGS) entry which is preliminary data.</text>
</comment>
<evidence type="ECO:0000256" key="3">
    <source>
        <dbReference type="ARBA" id="ARBA00010763"/>
    </source>
</evidence>
<proteinExistence type="inferred from homology"/>
<dbReference type="AlphaFoldDB" id="A0A845QW02"/>
<comment type="similarity">
    <text evidence="3 9">Belongs to the MoeA family.</text>
</comment>
<dbReference type="InterPro" id="IPR036425">
    <property type="entry name" value="MoaB/Mog-like_dom_sf"/>
</dbReference>
<keyword evidence="9" id="KW-0479">Metal-binding</keyword>
<dbReference type="PANTHER" id="PTHR10192:SF5">
    <property type="entry name" value="GEPHYRIN"/>
    <property type="match status" value="1"/>
</dbReference>
<dbReference type="InterPro" id="IPR001453">
    <property type="entry name" value="MoaB/Mog_dom"/>
</dbReference>
<dbReference type="EMBL" id="QXXA01000004">
    <property type="protein sequence ID" value="NBI05969.1"/>
    <property type="molecule type" value="Genomic_DNA"/>
</dbReference>
<reference evidence="11 12" key="1">
    <citation type="submission" date="2018-08" db="EMBL/GenBank/DDBJ databases">
        <title>Murine metabolic-syndrome-specific gut microbial biobank.</title>
        <authorList>
            <person name="Liu C."/>
        </authorList>
    </citation>
    <scope>NUCLEOTIDE SEQUENCE [LARGE SCALE GENOMIC DNA]</scope>
    <source>
        <strain evidence="11 12">583</strain>
    </source>
</reference>
<dbReference type="PANTHER" id="PTHR10192">
    <property type="entry name" value="MOLYBDOPTERIN BIOSYNTHESIS PROTEIN"/>
    <property type="match status" value="1"/>
</dbReference>